<accession>A0ABV7BVQ8</accession>
<dbReference type="InterPro" id="IPR050463">
    <property type="entry name" value="Gfo/Idh/MocA_oxidrdct_glycsds"/>
</dbReference>
<dbReference type="Gene3D" id="3.40.50.720">
    <property type="entry name" value="NAD(P)-binding Rossmann-like Domain"/>
    <property type="match status" value="1"/>
</dbReference>
<evidence type="ECO:0000259" key="2">
    <source>
        <dbReference type="Pfam" id="PF01408"/>
    </source>
</evidence>
<dbReference type="InterPro" id="IPR036291">
    <property type="entry name" value="NAD(P)-bd_dom_sf"/>
</dbReference>
<evidence type="ECO:0000259" key="3">
    <source>
        <dbReference type="Pfam" id="PF22725"/>
    </source>
</evidence>
<keyword evidence="1" id="KW-0560">Oxidoreductase</keyword>
<dbReference type="PANTHER" id="PTHR43818:SF11">
    <property type="entry name" value="BCDNA.GH03377"/>
    <property type="match status" value="1"/>
</dbReference>
<feature type="domain" description="Gfo/Idh/MocA-like oxidoreductase N-terminal" evidence="2">
    <location>
        <begin position="21"/>
        <end position="138"/>
    </location>
</feature>
<keyword evidence="5" id="KW-1185">Reference proteome</keyword>
<reference evidence="5" key="1">
    <citation type="journal article" date="2019" name="Int. J. Syst. Evol. Microbiol.">
        <title>The Global Catalogue of Microorganisms (GCM) 10K type strain sequencing project: providing services to taxonomists for standard genome sequencing and annotation.</title>
        <authorList>
            <consortium name="The Broad Institute Genomics Platform"/>
            <consortium name="The Broad Institute Genome Sequencing Center for Infectious Disease"/>
            <person name="Wu L."/>
            <person name="Ma J."/>
        </authorList>
    </citation>
    <scope>NUCLEOTIDE SEQUENCE [LARGE SCALE GENOMIC DNA]</scope>
    <source>
        <strain evidence="5">CGMCC 1.16855</strain>
    </source>
</reference>
<dbReference type="SUPFAM" id="SSF51735">
    <property type="entry name" value="NAD(P)-binding Rossmann-fold domains"/>
    <property type="match status" value="1"/>
</dbReference>
<dbReference type="InterPro" id="IPR055170">
    <property type="entry name" value="GFO_IDH_MocA-like_dom"/>
</dbReference>
<evidence type="ECO:0000256" key="1">
    <source>
        <dbReference type="ARBA" id="ARBA00023002"/>
    </source>
</evidence>
<dbReference type="EMBL" id="JBHRSB010000005">
    <property type="protein sequence ID" value="MFC3001697.1"/>
    <property type="molecule type" value="Genomic_DNA"/>
</dbReference>
<dbReference type="SUPFAM" id="SSF55347">
    <property type="entry name" value="Glyceraldehyde-3-phosphate dehydrogenase-like, C-terminal domain"/>
    <property type="match status" value="1"/>
</dbReference>
<dbReference type="Proteomes" id="UP001595420">
    <property type="component" value="Unassembled WGS sequence"/>
</dbReference>
<evidence type="ECO:0000313" key="4">
    <source>
        <dbReference type="EMBL" id="MFC3001697.1"/>
    </source>
</evidence>
<dbReference type="InterPro" id="IPR000683">
    <property type="entry name" value="Gfo/Idh/MocA-like_OxRdtase_N"/>
</dbReference>
<protein>
    <submittedName>
        <fullName evidence="4">Gfo/Idh/MocA family oxidoreductase</fullName>
    </submittedName>
</protein>
<dbReference type="Gene3D" id="3.30.360.10">
    <property type="entry name" value="Dihydrodipicolinate Reductase, domain 2"/>
    <property type="match status" value="1"/>
</dbReference>
<proteinExistence type="predicted"/>
<dbReference type="RefSeq" id="WP_343215244.1">
    <property type="nucleotide sequence ID" value="NZ_JAFNJS010000005.1"/>
</dbReference>
<comment type="caution">
    <text evidence="4">The sequence shown here is derived from an EMBL/GenBank/DDBJ whole genome shotgun (WGS) entry which is preliminary data.</text>
</comment>
<sequence>MTREAAPELDLRPPAAPRRLRLGVAGLGRAFMLMLPSLAHHPRIQLVACADPRPEARIRFTADFDAPAYADFGEMCEDKQVEAIYLATPHQFHAAQVARAADAGKHVLVEKPLAVTLAEAASMVERARSAGIRLLLGHSHGQDGPVLAARRMITGGEFGAVRMISTLNYTDFLYRPRRPEELDTAQGGGVVFSQGAHQVDVVRLLGGGLVRSVRAATGAWDPTRPTEGAYAALLSFENGCAASLTYSGYGRFDSDVFLDWVGEMGQPKDPTRHGAARAALAGLPDAAAEAALKTTRAYGAPGQPPGLPPAAPPRFHNQFGLVIASCERADLRLTAQGVEIHGDTSRLLRKTPLPAVPRGEVLDELCAAVLDGAPPLHDGAWGMATLEVCLAILQSAREGREVALHHQVAPKDD</sequence>
<name>A0ABV7BVQ8_9PROT</name>
<feature type="domain" description="GFO/IDH/MocA-like oxidoreductase" evidence="3">
    <location>
        <begin position="147"/>
        <end position="258"/>
    </location>
</feature>
<organism evidence="4 5">
    <name type="scientific">Falsiroseomonas tokyonensis</name>
    <dbReference type="NCBI Taxonomy" id="430521"/>
    <lineage>
        <taxon>Bacteria</taxon>
        <taxon>Pseudomonadati</taxon>
        <taxon>Pseudomonadota</taxon>
        <taxon>Alphaproteobacteria</taxon>
        <taxon>Acetobacterales</taxon>
        <taxon>Roseomonadaceae</taxon>
        <taxon>Falsiroseomonas</taxon>
    </lineage>
</organism>
<gene>
    <name evidence="4" type="ORF">ACFOD3_17455</name>
</gene>
<dbReference type="Pfam" id="PF22725">
    <property type="entry name" value="GFO_IDH_MocA_C3"/>
    <property type="match status" value="1"/>
</dbReference>
<dbReference type="PANTHER" id="PTHR43818">
    <property type="entry name" value="BCDNA.GH03377"/>
    <property type="match status" value="1"/>
</dbReference>
<evidence type="ECO:0000313" key="5">
    <source>
        <dbReference type="Proteomes" id="UP001595420"/>
    </source>
</evidence>
<dbReference type="Pfam" id="PF01408">
    <property type="entry name" value="GFO_IDH_MocA"/>
    <property type="match status" value="1"/>
</dbReference>